<dbReference type="InterPro" id="IPR011050">
    <property type="entry name" value="Pectin_lyase_fold/virulence"/>
</dbReference>
<keyword evidence="6 9" id="KW-0326">Glycosidase</keyword>
<feature type="region of interest" description="Disordered" evidence="10">
    <location>
        <begin position="397"/>
        <end position="569"/>
    </location>
</feature>
<dbReference type="InterPro" id="IPR000743">
    <property type="entry name" value="Glyco_hydro_28"/>
</dbReference>
<reference evidence="12" key="1">
    <citation type="journal article" date="2017" name="Nature">
        <title>The genome of Chenopodium quinoa.</title>
        <authorList>
            <person name="Jarvis D.E."/>
            <person name="Ho Y.S."/>
            <person name="Lightfoot D.J."/>
            <person name="Schmoeckel S.M."/>
            <person name="Li B."/>
            <person name="Borm T.J.A."/>
            <person name="Ohyanagi H."/>
            <person name="Mineta K."/>
            <person name="Michell C.T."/>
            <person name="Saber N."/>
            <person name="Kharbatia N.M."/>
            <person name="Rupper R.R."/>
            <person name="Sharp A.R."/>
            <person name="Dally N."/>
            <person name="Boughton B.A."/>
            <person name="Woo Y.H."/>
            <person name="Gao G."/>
            <person name="Schijlen E.G.W.M."/>
            <person name="Guo X."/>
            <person name="Momin A.A."/>
            <person name="Negrao S."/>
            <person name="Al-Babili S."/>
            <person name="Gehring C."/>
            <person name="Roessner U."/>
            <person name="Jung C."/>
            <person name="Murphy K."/>
            <person name="Arold S.T."/>
            <person name="Gojobori T."/>
            <person name="van der Linden C.G."/>
            <person name="van Loo E.N."/>
            <person name="Jellen E.N."/>
            <person name="Maughan P.J."/>
            <person name="Tester M."/>
        </authorList>
    </citation>
    <scope>NUCLEOTIDE SEQUENCE [LARGE SCALE GENOMIC DNA]</scope>
    <source>
        <strain evidence="12">cv. PI 614886</strain>
    </source>
</reference>
<dbReference type="SUPFAM" id="SSF51126">
    <property type="entry name" value="Pectin lyase-like"/>
    <property type="match status" value="2"/>
</dbReference>
<evidence type="ECO:0000256" key="9">
    <source>
        <dbReference type="RuleBase" id="RU361169"/>
    </source>
</evidence>
<dbReference type="GO" id="GO:0071555">
    <property type="term" value="P:cell wall organization"/>
    <property type="evidence" value="ECO:0007669"/>
    <property type="project" value="UniProtKB-KW"/>
</dbReference>
<feature type="compositionally biased region" description="Polar residues" evidence="10">
    <location>
        <begin position="974"/>
        <end position="983"/>
    </location>
</feature>
<dbReference type="FunFam" id="2.160.20.10:FF:000111">
    <property type="entry name" value="Pectin lyase-like superfamily protein"/>
    <property type="match status" value="1"/>
</dbReference>
<protein>
    <recommendedName>
        <fullName evidence="11">RIN4 pathogenic type III effector avirulence factor Avr cleavage site domain-containing protein</fullName>
    </recommendedName>
</protein>
<evidence type="ECO:0000256" key="10">
    <source>
        <dbReference type="SAM" id="MobiDB-lite"/>
    </source>
</evidence>
<dbReference type="EnsemblPlants" id="AUR62016555-RA">
    <property type="protein sequence ID" value="AUR62016555-RA:cds"/>
    <property type="gene ID" value="AUR62016555"/>
</dbReference>
<dbReference type="Gene3D" id="2.160.20.10">
    <property type="entry name" value="Single-stranded right-handed beta-helix, Pectin lyase-like"/>
    <property type="match status" value="2"/>
</dbReference>
<dbReference type="Gramene" id="AUR62016555-RA">
    <property type="protein sequence ID" value="AUR62016555-RA:cds"/>
    <property type="gene ID" value="AUR62016555"/>
</dbReference>
<proteinExistence type="inferred from homology"/>
<dbReference type="PANTHER" id="PTHR31375">
    <property type="match status" value="1"/>
</dbReference>
<evidence type="ECO:0000313" key="13">
    <source>
        <dbReference type="Proteomes" id="UP000596660"/>
    </source>
</evidence>
<feature type="compositionally biased region" description="Basic and acidic residues" evidence="10">
    <location>
        <begin position="984"/>
        <end position="995"/>
    </location>
</feature>
<dbReference type="Pfam" id="PF05627">
    <property type="entry name" value="AvrRpt-cleavage"/>
    <property type="match status" value="3"/>
</dbReference>
<feature type="compositionally biased region" description="Polar residues" evidence="10">
    <location>
        <begin position="955"/>
        <end position="965"/>
    </location>
</feature>
<reference evidence="12" key="2">
    <citation type="submission" date="2021-03" db="UniProtKB">
        <authorList>
            <consortium name="EnsemblPlants"/>
        </authorList>
    </citation>
    <scope>IDENTIFICATION</scope>
</reference>
<name>A0A803LNM6_CHEQI</name>
<feature type="domain" description="RIN4 pathogenic type III effector avirulence factor Avr cleavage site" evidence="11">
    <location>
        <begin position="557"/>
        <end position="584"/>
    </location>
</feature>
<dbReference type="InterPro" id="IPR012334">
    <property type="entry name" value="Pectin_lyas_fold"/>
</dbReference>
<feature type="active site" evidence="8">
    <location>
        <position position="225"/>
    </location>
</feature>
<keyword evidence="13" id="KW-1185">Reference proteome</keyword>
<feature type="compositionally biased region" description="Polar residues" evidence="10">
    <location>
        <begin position="462"/>
        <end position="472"/>
    </location>
</feature>
<evidence type="ECO:0000256" key="2">
    <source>
        <dbReference type="ARBA" id="ARBA00008834"/>
    </source>
</evidence>
<comment type="similarity">
    <text evidence="2 9">Belongs to the glycosyl hydrolase 28 family.</text>
</comment>
<dbReference type="SMART" id="SM00710">
    <property type="entry name" value="PbH1"/>
    <property type="match status" value="5"/>
</dbReference>
<feature type="domain" description="RIN4 pathogenic type III effector avirulence factor Avr cleavage site" evidence="11">
    <location>
        <begin position="371"/>
        <end position="396"/>
    </location>
</feature>
<feature type="compositionally biased region" description="Low complexity" evidence="10">
    <location>
        <begin position="900"/>
        <end position="913"/>
    </location>
</feature>
<keyword evidence="4" id="KW-0964">Secreted</keyword>
<keyword evidence="3" id="KW-0134">Cell wall</keyword>
<evidence type="ECO:0000256" key="7">
    <source>
        <dbReference type="ARBA" id="ARBA00023316"/>
    </source>
</evidence>
<feature type="domain" description="RIN4 pathogenic type III effector avirulence factor Avr cleavage site" evidence="11">
    <location>
        <begin position="673"/>
        <end position="704"/>
    </location>
</feature>
<keyword evidence="5 9" id="KW-0378">Hydrolase</keyword>
<dbReference type="InterPro" id="IPR006626">
    <property type="entry name" value="PbH1"/>
</dbReference>
<keyword evidence="7" id="KW-0961">Cell wall biogenesis/degradation</keyword>
<sequence>MPGSKKAQKLSGFQASNKALDQMAYNYYDVVTLGAKPNSNSDSSKALEAAWNIACDSTGESTIHIPEGEYFVPKSLKFSGKGCQSSKINFVINGTLIAPSDFRVLQNSKTWVLFEHVNGLTLSGGVFDAAGSKLWNCKRSGKEACPRGVESLGFVNSQNIEINGITSLDSQLYHIVIDDCQNVNVERVTISASGHSPNTNGDDCISIRPGTKNLWIQDITCGPGHGISIGSLGKTFHEAKVYNVTVQTSTFTNTENGVRIKSWGRPSDGFVSEVVFQHLTMENAKNPIIIDQKYCPNDKDCPGEVSGVKISDVTYDDIHGSSATSIAVKFDCSPKHRCSDIKLKNINLTHKNKQASSFCNNCEGSTFGNQSKVPKFGAWEGGENYTVFFDNARKKKNNGQIINPNDPQDNPDMFPQNGGPASAPKAEPKGQQTKGPEFGAWENGENVSYTEYFETKRKSKNGEPTASVNEPQMNRDMHPRKDPPAQARPAPSKSEPKQESRAKVPAFGAWEGGGEGGYTQSFENVRKNNRNGRTVTPEPSSDAPRGVSEPPAKEVRSKVPHFGDWNEGENGAYTAYFENARKNKTAGPVPDPVEPQLNRDVNNRARPTSAAGTKIKADDHQFRNASRGSNSSMNETPQRIGKQNPGGHSPIHQKGGRLQQKPPAGRGNQTPDRGTAIPAWGVWNTDPQQAEGFTGAFTRAKEERNTPLNSNIPQRHNQQHQRSPERKKGAYNYYDVVTFGAKPNSNSDSSKALEAAWNIACESTGESTIHIPEGEYFVPKSLKFSGKGCQSSKINFVINGTLIAPSDFRVLQNSKTWVLFEHVNGLTLSGGVFNAAGSKLWNCKRSGKEACPRVVEPKIIAKMYQDKHPPDQACPSPAKRPRFDDTNVSKPPLLLDSERPSLGTTPLLSTSSFPDDRGIEEFREPVNCIRYPLLDENLMDERGWPLPGDYGGGRTFTTPHSNFMQPNVRASPENEAQMNSPSKPETRSKVPESRSRLRKQLLDGGESVQSDDHREPFNNARLVLNDVLIGGTLENYGEGDVLIGGTLENYGEGARLQREPVNRARFPLLDEALIAERGWRLPTDNGGGKSLTVSQTGIASRGFPISSTASTTLQTGSKLKQLWNTFHKKGASFFKKATSVPRDKQINFSTKNAKMTLRNDTPHHH</sequence>
<dbReference type="PROSITE" id="PS00502">
    <property type="entry name" value="POLYGALACTURONASE"/>
    <property type="match status" value="1"/>
</dbReference>
<evidence type="ECO:0000259" key="11">
    <source>
        <dbReference type="Pfam" id="PF05627"/>
    </source>
</evidence>
<dbReference type="GO" id="GO:0004650">
    <property type="term" value="F:polygalacturonase activity"/>
    <property type="evidence" value="ECO:0007669"/>
    <property type="project" value="InterPro"/>
</dbReference>
<evidence type="ECO:0000256" key="5">
    <source>
        <dbReference type="ARBA" id="ARBA00022801"/>
    </source>
</evidence>
<dbReference type="GO" id="GO:0005975">
    <property type="term" value="P:carbohydrate metabolic process"/>
    <property type="evidence" value="ECO:0007669"/>
    <property type="project" value="InterPro"/>
</dbReference>
<dbReference type="Pfam" id="PF00295">
    <property type="entry name" value="Glyco_hydro_28"/>
    <property type="match status" value="1"/>
</dbReference>
<evidence type="ECO:0000256" key="6">
    <source>
        <dbReference type="ARBA" id="ARBA00023295"/>
    </source>
</evidence>
<accession>A0A803LNM6</accession>
<feature type="region of interest" description="Disordered" evidence="10">
    <location>
        <begin position="703"/>
        <end position="726"/>
    </location>
</feature>
<feature type="compositionally biased region" description="Polar residues" evidence="10">
    <location>
        <begin position="398"/>
        <end position="408"/>
    </location>
</feature>
<organism evidence="12 13">
    <name type="scientific">Chenopodium quinoa</name>
    <name type="common">Quinoa</name>
    <dbReference type="NCBI Taxonomy" id="63459"/>
    <lineage>
        <taxon>Eukaryota</taxon>
        <taxon>Viridiplantae</taxon>
        <taxon>Streptophyta</taxon>
        <taxon>Embryophyta</taxon>
        <taxon>Tracheophyta</taxon>
        <taxon>Spermatophyta</taxon>
        <taxon>Magnoliopsida</taxon>
        <taxon>eudicotyledons</taxon>
        <taxon>Gunneridae</taxon>
        <taxon>Pentapetalae</taxon>
        <taxon>Caryophyllales</taxon>
        <taxon>Chenopodiaceae</taxon>
        <taxon>Chenopodioideae</taxon>
        <taxon>Atripliceae</taxon>
        <taxon>Chenopodium</taxon>
    </lineage>
</organism>
<feature type="region of interest" description="Disordered" evidence="10">
    <location>
        <begin position="582"/>
        <end position="677"/>
    </location>
</feature>
<evidence type="ECO:0000256" key="8">
    <source>
        <dbReference type="PROSITE-ProRule" id="PRU10052"/>
    </source>
</evidence>
<dbReference type="AlphaFoldDB" id="A0A803LNM6"/>
<evidence type="ECO:0000256" key="3">
    <source>
        <dbReference type="ARBA" id="ARBA00022512"/>
    </source>
</evidence>
<dbReference type="Proteomes" id="UP000596660">
    <property type="component" value="Unplaced"/>
</dbReference>
<feature type="region of interest" description="Disordered" evidence="10">
    <location>
        <begin position="950"/>
        <end position="996"/>
    </location>
</feature>
<feature type="compositionally biased region" description="Polar residues" evidence="10">
    <location>
        <begin position="706"/>
        <end position="716"/>
    </location>
</feature>
<comment type="subcellular location">
    <subcellularLocation>
        <location evidence="1">Secreted</location>
        <location evidence="1">Cell wall</location>
    </subcellularLocation>
</comment>
<evidence type="ECO:0000256" key="4">
    <source>
        <dbReference type="ARBA" id="ARBA00022525"/>
    </source>
</evidence>
<evidence type="ECO:0000256" key="1">
    <source>
        <dbReference type="ARBA" id="ARBA00004191"/>
    </source>
</evidence>
<feature type="compositionally biased region" description="Basic and acidic residues" evidence="10">
    <location>
        <begin position="473"/>
        <end position="483"/>
    </location>
</feature>
<feature type="compositionally biased region" description="Polar residues" evidence="10">
    <location>
        <begin position="623"/>
        <end position="637"/>
    </location>
</feature>
<evidence type="ECO:0000313" key="12">
    <source>
        <dbReference type="EnsemblPlants" id="AUR62016555-RA:cds"/>
    </source>
</evidence>
<dbReference type="InterPro" id="IPR008700">
    <property type="entry name" value="TypeIII_avirulence_cleave"/>
</dbReference>
<feature type="region of interest" description="Disordered" evidence="10">
    <location>
        <begin position="866"/>
        <end position="919"/>
    </location>
</feature>